<evidence type="ECO:0000313" key="2">
    <source>
        <dbReference type="EMBL" id="KAL2330290.1"/>
    </source>
</evidence>
<accession>A0ABD1M585</accession>
<reference evidence="2 3" key="1">
    <citation type="submission" date="2024-08" db="EMBL/GenBank/DDBJ databases">
        <title>Insights into the chromosomal genome structure of Flemingia macrophylla.</title>
        <authorList>
            <person name="Ding Y."/>
            <person name="Zhao Y."/>
            <person name="Bi W."/>
            <person name="Wu M."/>
            <person name="Zhao G."/>
            <person name="Gong Y."/>
            <person name="Li W."/>
            <person name="Zhang P."/>
        </authorList>
    </citation>
    <scope>NUCLEOTIDE SEQUENCE [LARGE SCALE GENOMIC DNA]</scope>
    <source>
        <strain evidence="2">DYQJB</strain>
        <tissue evidence="2">Leaf</tissue>
    </source>
</reference>
<dbReference type="InterPro" id="IPR045289">
    <property type="entry name" value="At4g14310-like"/>
</dbReference>
<dbReference type="AlphaFoldDB" id="A0ABD1M585"/>
<evidence type="ECO:0000256" key="1">
    <source>
        <dbReference type="SAM" id="MobiDB-lite"/>
    </source>
</evidence>
<feature type="region of interest" description="Disordered" evidence="1">
    <location>
        <begin position="1"/>
        <end position="80"/>
    </location>
</feature>
<dbReference type="PANTHER" id="PTHR35492">
    <property type="entry name" value="TRANSDUCIN/WD40 REPEAT-LIKE SUPERFAMILY PROTEIN"/>
    <property type="match status" value="1"/>
</dbReference>
<feature type="compositionally biased region" description="Polar residues" evidence="1">
    <location>
        <begin position="68"/>
        <end position="79"/>
    </location>
</feature>
<dbReference type="PANTHER" id="PTHR35492:SF1">
    <property type="entry name" value="TRANSDUCIN_WD40 REPEAT-LIKE SUPERFAMILY PROTEIN"/>
    <property type="match status" value="1"/>
</dbReference>
<evidence type="ECO:0000313" key="3">
    <source>
        <dbReference type="Proteomes" id="UP001603857"/>
    </source>
</evidence>
<sequence>MVLNTQKERIENSNSNPRRSTSHKTLPRGRSSSPSDLPRFLSAQKPTLDPTPKPKPKPSLKLKLSTTGQESTDTISNRKYPSKLHEKLAFLKGKVKRITSDIKKTEEMLDLNNPDASKLILFDI</sequence>
<dbReference type="EMBL" id="JBGMDY010000006">
    <property type="protein sequence ID" value="KAL2330290.1"/>
    <property type="molecule type" value="Genomic_DNA"/>
</dbReference>
<name>A0ABD1M585_9FABA</name>
<protein>
    <submittedName>
        <fullName evidence="2">Uncharacterized protein</fullName>
    </submittedName>
</protein>
<feature type="compositionally biased region" description="Basic and acidic residues" evidence="1">
    <location>
        <begin position="1"/>
        <end position="11"/>
    </location>
</feature>
<dbReference type="Proteomes" id="UP001603857">
    <property type="component" value="Unassembled WGS sequence"/>
</dbReference>
<proteinExistence type="predicted"/>
<comment type="caution">
    <text evidence="2">The sequence shown here is derived from an EMBL/GenBank/DDBJ whole genome shotgun (WGS) entry which is preliminary data.</text>
</comment>
<organism evidence="2 3">
    <name type="scientific">Flemingia macrophylla</name>
    <dbReference type="NCBI Taxonomy" id="520843"/>
    <lineage>
        <taxon>Eukaryota</taxon>
        <taxon>Viridiplantae</taxon>
        <taxon>Streptophyta</taxon>
        <taxon>Embryophyta</taxon>
        <taxon>Tracheophyta</taxon>
        <taxon>Spermatophyta</taxon>
        <taxon>Magnoliopsida</taxon>
        <taxon>eudicotyledons</taxon>
        <taxon>Gunneridae</taxon>
        <taxon>Pentapetalae</taxon>
        <taxon>rosids</taxon>
        <taxon>fabids</taxon>
        <taxon>Fabales</taxon>
        <taxon>Fabaceae</taxon>
        <taxon>Papilionoideae</taxon>
        <taxon>50 kb inversion clade</taxon>
        <taxon>NPAAA clade</taxon>
        <taxon>indigoferoid/millettioid clade</taxon>
        <taxon>Phaseoleae</taxon>
        <taxon>Flemingia</taxon>
    </lineage>
</organism>
<keyword evidence="3" id="KW-1185">Reference proteome</keyword>
<gene>
    <name evidence="2" type="ORF">Fmac_017871</name>
</gene>